<evidence type="ECO:0000313" key="3">
    <source>
        <dbReference type="Proteomes" id="UP001270362"/>
    </source>
</evidence>
<organism evidence="2 3">
    <name type="scientific">Podospora appendiculata</name>
    <dbReference type="NCBI Taxonomy" id="314037"/>
    <lineage>
        <taxon>Eukaryota</taxon>
        <taxon>Fungi</taxon>
        <taxon>Dikarya</taxon>
        <taxon>Ascomycota</taxon>
        <taxon>Pezizomycotina</taxon>
        <taxon>Sordariomycetes</taxon>
        <taxon>Sordariomycetidae</taxon>
        <taxon>Sordariales</taxon>
        <taxon>Podosporaceae</taxon>
        <taxon>Podospora</taxon>
    </lineage>
</organism>
<proteinExistence type="predicted"/>
<sequence>MNPTITAILVALLGILVTADPNSLANCEICGLGRDNFGEEPSRLQTICKANGPAGLVGAGPQGLPEQQQQQQQRDNGAPASIRTLEQQRETGSFQKTCFFCDFSRSTVADATLACSCVRDDKSKYNEAVISLATFLANDNGYLTCSDGLVRGVDHACGT</sequence>
<protein>
    <recommendedName>
        <fullName evidence="4">Cyanovirin-N domain-containing protein</fullName>
    </recommendedName>
</protein>
<dbReference type="EMBL" id="JAULSO010000001">
    <property type="protein sequence ID" value="KAK3693910.1"/>
    <property type="molecule type" value="Genomic_DNA"/>
</dbReference>
<keyword evidence="1" id="KW-0732">Signal</keyword>
<reference evidence="2" key="1">
    <citation type="journal article" date="2023" name="Mol. Phylogenet. Evol.">
        <title>Genome-scale phylogeny and comparative genomics of the fungal order Sordariales.</title>
        <authorList>
            <person name="Hensen N."/>
            <person name="Bonometti L."/>
            <person name="Westerberg I."/>
            <person name="Brannstrom I.O."/>
            <person name="Guillou S."/>
            <person name="Cros-Aarteil S."/>
            <person name="Calhoun S."/>
            <person name="Haridas S."/>
            <person name="Kuo A."/>
            <person name="Mondo S."/>
            <person name="Pangilinan J."/>
            <person name="Riley R."/>
            <person name="LaButti K."/>
            <person name="Andreopoulos B."/>
            <person name="Lipzen A."/>
            <person name="Chen C."/>
            <person name="Yan M."/>
            <person name="Daum C."/>
            <person name="Ng V."/>
            <person name="Clum A."/>
            <person name="Steindorff A."/>
            <person name="Ohm R.A."/>
            <person name="Martin F."/>
            <person name="Silar P."/>
            <person name="Natvig D.O."/>
            <person name="Lalanne C."/>
            <person name="Gautier V."/>
            <person name="Ament-Velasquez S.L."/>
            <person name="Kruys A."/>
            <person name="Hutchinson M.I."/>
            <person name="Powell A.J."/>
            <person name="Barry K."/>
            <person name="Miller A.N."/>
            <person name="Grigoriev I.V."/>
            <person name="Debuchy R."/>
            <person name="Gladieux P."/>
            <person name="Hiltunen Thoren M."/>
            <person name="Johannesson H."/>
        </authorList>
    </citation>
    <scope>NUCLEOTIDE SEQUENCE</scope>
    <source>
        <strain evidence="2">CBS 314.62</strain>
    </source>
</reference>
<evidence type="ECO:0000313" key="2">
    <source>
        <dbReference type="EMBL" id="KAK3693910.1"/>
    </source>
</evidence>
<dbReference type="Gene3D" id="2.30.60.10">
    <property type="entry name" value="Cyanovirin-N"/>
    <property type="match status" value="1"/>
</dbReference>
<evidence type="ECO:0008006" key="4">
    <source>
        <dbReference type="Google" id="ProtNLM"/>
    </source>
</evidence>
<dbReference type="InterPro" id="IPR036673">
    <property type="entry name" value="Cyanovirin-N_sf"/>
</dbReference>
<gene>
    <name evidence="2" type="ORF">B0T22DRAFT_437053</name>
</gene>
<dbReference type="Proteomes" id="UP001270362">
    <property type="component" value="Unassembled WGS sequence"/>
</dbReference>
<feature type="chain" id="PRO_5042095324" description="Cyanovirin-N domain-containing protein" evidence="1">
    <location>
        <begin position="20"/>
        <end position="159"/>
    </location>
</feature>
<comment type="caution">
    <text evidence="2">The sequence shown here is derived from an EMBL/GenBank/DDBJ whole genome shotgun (WGS) entry which is preliminary data.</text>
</comment>
<name>A0AAE1CGW4_9PEZI</name>
<accession>A0AAE1CGW4</accession>
<feature type="signal peptide" evidence="1">
    <location>
        <begin position="1"/>
        <end position="19"/>
    </location>
</feature>
<evidence type="ECO:0000256" key="1">
    <source>
        <dbReference type="SAM" id="SignalP"/>
    </source>
</evidence>
<dbReference type="SUPFAM" id="SSF51322">
    <property type="entry name" value="Cyanovirin-N"/>
    <property type="match status" value="1"/>
</dbReference>
<dbReference type="AlphaFoldDB" id="A0AAE1CGW4"/>
<reference evidence="2" key="2">
    <citation type="submission" date="2023-06" db="EMBL/GenBank/DDBJ databases">
        <authorList>
            <consortium name="Lawrence Berkeley National Laboratory"/>
            <person name="Haridas S."/>
            <person name="Hensen N."/>
            <person name="Bonometti L."/>
            <person name="Westerberg I."/>
            <person name="Brannstrom I.O."/>
            <person name="Guillou S."/>
            <person name="Cros-Aarteil S."/>
            <person name="Calhoun S."/>
            <person name="Kuo A."/>
            <person name="Mondo S."/>
            <person name="Pangilinan J."/>
            <person name="Riley R."/>
            <person name="Labutti K."/>
            <person name="Andreopoulos B."/>
            <person name="Lipzen A."/>
            <person name="Chen C."/>
            <person name="Yanf M."/>
            <person name="Daum C."/>
            <person name="Ng V."/>
            <person name="Clum A."/>
            <person name="Steindorff A."/>
            <person name="Ohm R."/>
            <person name="Martin F."/>
            <person name="Silar P."/>
            <person name="Natvig D."/>
            <person name="Lalanne C."/>
            <person name="Gautier V."/>
            <person name="Ament-Velasquez S.L."/>
            <person name="Kruys A."/>
            <person name="Hutchinson M.I."/>
            <person name="Powell A.J."/>
            <person name="Barry K."/>
            <person name="Miller A.N."/>
            <person name="Grigoriev I.V."/>
            <person name="Debuchy R."/>
            <person name="Gladieux P."/>
            <person name="Thoren M.H."/>
            <person name="Johannesson H."/>
        </authorList>
    </citation>
    <scope>NUCLEOTIDE SEQUENCE</scope>
    <source>
        <strain evidence="2">CBS 314.62</strain>
    </source>
</reference>
<keyword evidence="3" id="KW-1185">Reference proteome</keyword>